<evidence type="ECO:0000256" key="1">
    <source>
        <dbReference type="ARBA" id="ARBA00004496"/>
    </source>
</evidence>
<dbReference type="GO" id="GO:0006415">
    <property type="term" value="P:translational termination"/>
    <property type="evidence" value="ECO:0007669"/>
    <property type="project" value="UniProtKB-UniRule"/>
</dbReference>
<dbReference type="InterPro" id="IPR002661">
    <property type="entry name" value="Ribosome_recyc_fac"/>
</dbReference>
<dbReference type="HAMAP" id="MF_00040">
    <property type="entry name" value="RRF"/>
    <property type="match status" value="1"/>
</dbReference>
<name>A0A1S9PD88_9SPHI</name>
<accession>A0A1S9PD88</accession>
<dbReference type="CDD" id="cd00520">
    <property type="entry name" value="RRF"/>
    <property type="match status" value="1"/>
</dbReference>
<dbReference type="NCBIfam" id="TIGR00496">
    <property type="entry name" value="frr"/>
    <property type="match status" value="1"/>
</dbReference>
<reference evidence="8 9" key="1">
    <citation type="submission" date="2016-07" db="EMBL/GenBank/DDBJ databases">
        <title>Genomic analysis of zinc-resistant bacterium Mucilaginibacter pedocola TBZ30.</title>
        <authorList>
            <person name="Huang J."/>
            <person name="Tang J."/>
        </authorList>
    </citation>
    <scope>NUCLEOTIDE SEQUENCE [LARGE SCALE GENOMIC DNA]</scope>
    <source>
        <strain evidence="8 9">TBZ30</strain>
    </source>
</reference>
<dbReference type="Gene3D" id="1.10.132.20">
    <property type="entry name" value="Ribosome-recycling factor"/>
    <property type="match status" value="1"/>
</dbReference>
<dbReference type="EMBL" id="MBTF01000021">
    <property type="protein sequence ID" value="OOQ58952.1"/>
    <property type="molecule type" value="Genomic_DNA"/>
</dbReference>
<dbReference type="InterPro" id="IPR036191">
    <property type="entry name" value="RRF_sf"/>
</dbReference>
<dbReference type="FunFam" id="1.10.132.20:FF:000001">
    <property type="entry name" value="Ribosome-recycling factor"/>
    <property type="match status" value="1"/>
</dbReference>
<evidence type="ECO:0000256" key="2">
    <source>
        <dbReference type="ARBA" id="ARBA00005912"/>
    </source>
</evidence>
<organism evidence="8 9">
    <name type="scientific">Mucilaginibacter pedocola</name>
    <dbReference type="NCBI Taxonomy" id="1792845"/>
    <lineage>
        <taxon>Bacteria</taxon>
        <taxon>Pseudomonadati</taxon>
        <taxon>Bacteroidota</taxon>
        <taxon>Sphingobacteriia</taxon>
        <taxon>Sphingobacteriales</taxon>
        <taxon>Sphingobacteriaceae</taxon>
        <taxon>Mucilaginibacter</taxon>
    </lineage>
</organism>
<comment type="subcellular location">
    <subcellularLocation>
        <location evidence="1 6">Cytoplasm</location>
    </subcellularLocation>
</comment>
<dbReference type="GO" id="GO:0043023">
    <property type="term" value="F:ribosomal large subunit binding"/>
    <property type="evidence" value="ECO:0007669"/>
    <property type="project" value="TreeGrafter"/>
</dbReference>
<dbReference type="PANTHER" id="PTHR20982:SF3">
    <property type="entry name" value="MITOCHONDRIAL RIBOSOME RECYCLING FACTOR PSEUDO 1"/>
    <property type="match status" value="1"/>
</dbReference>
<keyword evidence="9" id="KW-1185">Reference proteome</keyword>
<evidence type="ECO:0000313" key="9">
    <source>
        <dbReference type="Proteomes" id="UP000189739"/>
    </source>
</evidence>
<evidence type="ECO:0000259" key="7">
    <source>
        <dbReference type="Pfam" id="PF01765"/>
    </source>
</evidence>
<evidence type="ECO:0000313" key="8">
    <source>
        <dbReference type="EMBL" id="OOQ58952.1"/>
    </source>
</evidence>
<sequence>MSELVKKQVNDAKALMEKAIAHTDSELLKIRAGKANPAMLDDIVVEYYGTPTPLSQIGSVNTPDARTIVVQPWEKNLLPLIEKAIKEANLGVNPQNDGVIIRINVPPLTEERRRELVKKAKGEAENGKVAVRNIRKDANEKIKKLKSEGVSEDEIKTGEADVQKLTDSYIVKVDQLSEAKEKDIMTV</sequence>
<dbReference type="STRING" id="1792845.BC343_30155"/>
<gene>
    <name evidence="6" type="primary">frr</name>
    <name evidence="8" type="ORF">BC343_30155</name>
</gene>
<dbReference type="Gene3D" id="3.30.1360.40">
    <property type="match status" value="1"/>
</dbReference>
<keyword evidence="4 6" id="KW-0648">Protein biosynthesis</keyword>
<dbReference type="Proteomes" id="UP000189739">
    <property type="component" value="Unassembled WGS sequence"/>
</dbReference>
<comment type="function">
    <text evidence="5 6">Responsible for the release of ribosomes from messenger RNA at the termination of protein biosynthesis. May increase the efficiency of translation by recycling ribosomes from one round of translation to another.</text>
</comment>
<evidence type="ECO:0000256" key="5">
    <source>
        <dbReference type="ARBA" id="ARBA00025050"/>
    </source>
</evidence>
<proteinExistence type="inferred from homology"/>
<dbReference type="RefSeq" id="WP_078349077.1">
    <property type="nucleotide sequence ID" value="NZ_MBTF01000021.1"/>
</dbReference>
<dbReference type="SUPFAM" id="SSF55194">
    <property type="entry name" value="Ribosome recycling factor, RRF"/>
    <property type="match status" value="1"/>
</dbReference>
<protein>
    <recommendedName>
        <fullName evidence="6">Ribosome-recycling factor</fullName>
        <shortName evidence="6">RRF</shortName>
    </recommendedName>
    <alternativeName>
        <fullName evidence="6">Ribosome-releasing factor</fullName>
    </alternativeName>
</protein>
<dbReference type="OrthoDB" id="9804006at2"/>
<dbReference type="AlphaFoldDB" id="A0A1S9PD88"/>
<dbReference type="InterPro" id="IPR023584">
    <property type="entry name" value="Ribosome_recyc_fac_dom"/>
</dbReference>
<evidence type="ECO:0000256" key="3">
    <source>
        <dbReference type="ARBA" id="ARBA00022490"/>
    </source>
</evidence>
<dbReference type="Pfam" id="PF01765">
    <property type="entry name" value="RRF"/>
    <property type="match status" value="1"/>
</dbReference>
<comment type="similarity">
    <text evidence="2 6">Belongs to the RRF family.</text>
</comment>
<feature type="domain" description="Ribosome recycling factor" evidence="7">
    <location>
        <begin position="25"/>
        <end position="185"/>
    </location>
</feature>
<evidence type="ECO:0000256" key="4">
    <source>
        <dbReference type="ARBA" id="ARBA00022917"/>
    </source>
</evidence>
<dbReference type="GO" id="GO:0005737">
    <property type="term" value="C:cytoplasm"/>
    <property type="evidence" value="ECO:0007669"/>
    <property type="project" value="UniProtKB-SubCell"/>
</dbReference>
<comment type="caution">
    <text evidence="8">The sequence shown here is derived from an EMBL/GenBank/DDBJ whole genome shotgun (WGS) entry which is preliminary data.</text>
</comment>
<dbReference type="PANTHER" id="PTHR20982">
    <property type="entry name" value="RIBOSOME RECYCLING FACTOR"/>
    <property type="match status" value="1"/>
</dbReference>
<keyword evidence="3 6" id="KW-0963">Cytoplasm</keyword>
<dbReference type="FunFam" id="3.30.1360.40:FF:000001">
    <property type="entry name" value="Ribosome-recycling factor"/>
    <property type="match status" value="1"/>
</dbReference>
<evidence type="ECO:0000256" key="6">
    <source>
        <dbReference type="HAMAP-Rule" id="MF_00040"/>
    </source>
</evidence>